<name>A0A177AVG3_9BILA</name>
<organism evidence="1 2">
    <name type="scientific">Intoshia linei</name>
    <dbReference type="NCBI Taxonomy" id="1819745"/>
    <lineage>
        <taxon>Eukaryota</taxon>
        <taxon>Metazoa</taxon>
        <taxon>Spiralia</taxon>
        <taxon>Lophotrochozoa</taxon>
        <taxon>Mesozoa</taxon>
        <taxon>Orthonectida</taxon>
        <taxon>Rhopaluridae</taxon>
        <taxon>Intoshia</taxon>
    </lineage>
</organism>
<dbReference type="OrthoDB" id="119028at2759"/>
<evidence type="ECO:0000313" key="1">
    <source>
        <dbReference type="EMBL" id="OAF65204.1"/>
    </source>
</evidence>
<proteinExistence type="predicted"/>
<accession>A0A177AVG3</accession>
<dbReference type="Proteomes" id="UP000078046">
    <property type="component" value="Unassembled WGS sequence"/>
</dbReference>
<protein>
    <submittedName>
        <fullName evidence="1">Uncharacterized protein</fullName>
    </submittedName>
</protein>
<dbReference type="EMBL" id="LWCA01001398">
    <property type="protein sequence ID" value="OAF65204.1"/>
    <property type="molecule type" value="Genomic_DNA"/>
</dbReference>
<comment type="caution">
    <text evidence="1">The sequence shown here is derived from an EMBL/GenBank/DDBJ whole genome shotgun (WGS) entry which is preliminary data.</text>
</comment>
<gene>
    <name evidence="1" type="ORF">A3Q56_07092</name>
</gene>
<dbReference type="AlphaFoldDB" id="A0A177AVG3"/>
<sequence>MCKLSIGIAIRLRINWCIVPRESKALPLNVNRKKGRPAQANQAFPRQY</sequence>
<keyword evidence="2" id="KW-1185">Reference proteome</keyword>
<evidence type="ECO:0000313" key="2">
    <source>
        <dbReference type="Proteomes" id="UP000078046"/>
    </source>
</evidence>
<reference evidence="1 2" key="1">
    <citation type="submission" date="2016-04" db="EMBL/GenBank/DDBJ databases">
        <title>The genome of Intoshia linei affirms orthonectids as highly simplified spiralians.</title>
        <authorList>
            <person name="Mikhailov K.V."/>
            <person name="Slusarev G.S."/>
            <person name="Nikitin M.A."/>
            <person name="Logacheva M.D."/>
            <person name="Penin A."/>
            <person name="Aleoshin V."/>
            <person name="Panchin Y.V."/>
        </authorList>
    </citation>
    <scope>NUCLEOTIDE SEQUENCE [LARGE SCALE GENOMIC DNA]</scope>
    <source>
        <strain evidence="1">Intl2013</strain>
        <tissue evidence="1">Whole animal</tissue>
    </source>
</reference>